<dbReference type="OrthoDB" id="275994at2"/>
<protein>
    <submittedName>
        <fullName evidence="1">Uncharacterized protein</fullName>
    </submittedName>
</protein>
<dbReference type="RefSeq" id="WP_145054634.1">
    <property type="nucleotide sequence ID" value="NZ_CP036433.1"/>
</dbReference>
<keyword evidence="2" id="KW-1185">Reference proteome</keyword>
<reference evidence="1 2" key="1">
    <citation type="submission" date="2019-02" db="EMBL/GenBank/DDBJ databases">
        <title>Deep-cultivation of Planctomycetes and their phenomic and genomic characterization uncovers novel biology.</title>
        <authorList>
            <person name="Wiegand S."/>
            <person name="Jogler M."/>
            <person name="Boedeker C."/>
            <person name="Pinto D."/>
            <person name="Vollmers J."/>
            <person name="Rivas-Marin E."/>
            <person name="Kohn T."/>
            <person name="Peeters S.H."/>
            <person name="Heuer A."/>
            <person name="Rast P."/>
            <person name="Oberbeckmann S."/>
            <person name="Bunk B."/>
            <person name="Jeske O."/>
            <person name="Meyerdierks A."/>
            <person name="Storesund J.E."/>
            <person name="Kallscheuer N."/>
            <person name="Luecker S."/>
            <person name="Lage O.M."/>
            <person name="Pohl T."/>
            <person name="Merkel B.J."/>
            <person name="Hornburger P."/>
            <person name="Mueller R.-W."/>
            <person name="Bruemmer F."/>
            <person name="Labrenz M."/>
            <person name="Spormann A.M."/>
            <person name="Op den Camp H."/>
            <person name="Overmann J."/>
            <person name="Amann R."/>
            <person name="Jetten M.S.M."/>
            <person name="Mascher T."/>
            <person name="Medema M.H."/>
            <person name="Devos D.P."/>
            <person name="Kaster A.-K."/>
            <person name="Ovreas L."/>
            <person name="Rohde M."/>
            <person name="Galperin M.Y."/>
            <person name="Jogler C."/>
        </authorList>
    </citation>
    <scope>NUCLEOTIDE SEQUENCE [LARGE SCALE GENOMIC DNA]</scope>
    <source>
        <strain evidence="1 2">Pla85_3_4</strain>
    </source>
</reference>
<accession>A0A518DVU3</accession>
<dbReference type="AlphaFoldDB" id="A0A518DVU3"/>
<evidence type="ECO:0000313" key="2">
    <source>
        <dbReference type="Proteomes" id="UP000317648"/>
    </source>
</evidence>
<gene>
    <name evidence="1" type="ORF">Pla8534_37750</name>
</gene>
<proteinExistence type="predicted"/>
<organism evidence="1 2">
    <name type="scientific">Lignipirellula cremea</name>
    <dbReference type="NCBI Taxonomy" id="2528010"/>
    <lineage>
        <taxon>Bacteria</taxon>
        <taxon>Pseudomonadati</taxon>
        <taxon>Planctomycetota</taxon>
        <taxon>Planctomycetia</taxon>
        <taxon>Pirellulales</taxon>
        <taxon>Pirellulaceae</taxon>
        <taxon>Lignipirellula</taxon>
    </lineage>
</organism>
<evidence type="ECO:0000313" key="1">
    <source>
        <dbReference type="EMBL" id="QDU95956.1"/>
    </source>
</evidence>
<dbReference type="EMBL" id="CP036433">
    <property type="protein sequence ID" value="QDU95956.1"/>
    <property type="molecule type" value="Genomic_DNA"/>
</dbReference>
<dbReference type="KEGG" id="lcre:Pla8534_37750"/>
<name>A0A518DVU3_9BACT</name>
<dbReference type="Proteomes" id="UP000317648">
    <property type="component" value="Chromosome"/>
</dbReference>
<sequence length="103" mass="11599">MTNSETEPELLTFGGSLRVGFFTAQLGVELAVNRATLILSASGRSFRIDRDNFQGLEETSILGIFKRGIRFRHCQPNLTNPIIFYPAIGREALREQIQQIGWT</sequence>